<dbReference type="EMBL" id="BBPA01000075">
    <property type="protein sequence ID" value="GAL95766.1"/>
    <property type="molecule type" value="Genomic_DNA"/>
</dbReference>
<comment type="caution">
    <text evidence="1">The sequence shown here is derived from an EMBL/GenBank/DDBJ whole genome shotgun (WGS) entry which is preliminary data.</text>
</comment>
<accession>A0A0A1W2K3</accession>
<reference evidence="2" key="1">
    <citation type="journal article" date="2015" name="Genome">
        <title>Whole Genome Sequence of the Non-Microcystin-Producing Microcystis aeruginosa Strain NIES-44.</title>
        <authorList>
            <person name="Okano K."/>
            <person name="Miyata N."/>
            <person name="Ozaki Y."/>
        </authorList>
    </citation>
    <scope>NUCLEOTIDE SEQUENCE [LARGE SCALE GENOMIC DNA]</scope>
    <source>
        <strain evidence="2">NIES-44</strain>
    </source>
</reference>
<name>A0A0A1W2K3_MICAE</name>
<organism evidence="1 2">
    <name type="scientific">Microcystis aeruginosa NIES-44</name>
    <dbReference type="NCBI Taxonomy" id="449439"/>
    <lineage>
        <taxon>Bacteria</taxon>
        <taxon>Bacillati</taxon>
        <taxon>Cyanobacteriota</taxon>
        <taxon>Cyanophyceae</taxon>
        <taxon>Oscillatoriophycideae</taxon>
        <taxon>Chroococcales</taxon>
        <taxon>Microcystaceae</taxon>
        <taxon>Microcystis</taxon>
    </lineage>
</organism>
<evidence type="ECO:0000313" key="2">
    <source>
        <dbReference type="Proteomes" id="UP000030321"/>
    </source>
</evidence>
<evidence type="ECO:0000313" key="1">
    <source>
        <dbReference type="EMBL" id="GAL95766.1"/>
    </source>
</evidence>
<evidence type="ECO:0008006" key="3">
    <source>
        <dbReference type="Google" id="ProtNLM"/>
    </source>
</evidence>
<dbReference type="Proteomes" id="UP000030321">
    <property type="component" value="Unassembled WGS sequence"/>
</dbReference>
<dbReference type="AlphaFoldDB" id="A0A0A1W2K3"/>
<dbReference type="RefSeq" id="WP_002735837.1">
    <property type="nucleotide sequence ID" value="NZ_BBPA01000075.1"/>
</dbReference>
<protein>
    <recommendedName>
        <fullName evidence="3">Prevent host death protein, Phd antitoxin</fullName>
    </recommendedName>
</protein>
<proteinExistence type="predicted"/>
<sequence>MTTLLQKAFTEIQKLPESLQDELAQQLLEDIESELKWQQSLSNEDLELGALITMAQEALIEEQEGRTEDKGFGEE</sequence>
<gene>
    <name evidence="1" type="ORF">N44_04622</name>
</gene>